<dbReference type="OrthoDB" id="10319266at2759"/>
<sequence>MVDEWPPALPCDFAGRRLNQTCSLTSECSRLDIRSRCDGGICRCKPGSHEAPTPMGLKCFSGTTAKPQCNAERPCSSQAFFCTPWGICDCRLPGYKAELLFSRWQCIRDPFLFEDRGTITFLKVSPVPLLVIVIILAYFGYQRKAKSPPIHRSVHEVSRLQQRRIVPLWRGVTFHPSTITQVAQPQLSSSSRVGTTLPPPPRLPSLRVVVPQQPLGDTSPPPPYQPAQEDDAPPSYDEAICAAAPSAAEHIVPLLSAEGLGKT</sequence>
<feature type="compositionally biased region" description="Polar residues" evidence="1">
    <location>
        <begin position="183"/>
        <end position="194"/>
    </location>
</feature>
<evidence type="ECO:0008006" key="6">
    <source>
        <dbReference type="Google" id="ProtNLM"/>
    </source>
</evidence>
<dbReference type="EnsemblMetazoa" id="ISCW022443-RA">
    <property type="protein sequence ID" value="ISCW022443-PA"/>
    <property type="gene ID" value="ISCW022443"/>
</dbReference>
<evidence type="ECO:0000313" key="3">
    <source>
        <dbReference type="EMBL" id="EEC17632.1"/>
    </source>
</evidence>
<dbReference type="VEuPathDB" id="VectorBase:ISCP_001965"/>
<dbReference type="InParanoid" id="B7QFL0"/>
<feature type="region of interest" description="Disordered" evidence="1">
    <location>
        <begin position="183"/>
        <end position="239"/>
    </location>
</feature>
<keyword evidence="5" id="KW-1185">Reference proteome</keyword>
<dbReference type="HOGENOM" id="CLU_1058790_0_0_1"/>
<name>B7QFL0_IXOSC</name>
<protein>
    <recommendedName>
        <fullName evidence="6">EB domain-containing protein</fullName>
    </recommendedName>
</protein>
<proteinExistence type="predicted"/>
<keyword evidence="2" id="KW-0472">Membrane</keyword>
<keyword evidence="2" id="KW-1133">Transmembrane helix</keyword>
<accession>B7QFL0</accession>
<feature type="transmembrane region" description="Helical" evidence="2">
    <location>
        <begin position="119"/>
        <end position="141"/>
    </location>
</feature>
<evidence type="ECO:0000256" key="2">
    <source>
        <dbReference type="SAM" id="Phobius"/>
    </source>
</evidence>
<evidence type="ECO:0000313" key="4">
    <source>
        <dbReference type="EnsemblMetazoa" id="ISCW022443-PA"/>
    </source>
</evidence>
<dbReference type="PaxDb" id="6945-B7QFL0"/>
<keyword evidence="2" id="KW-0812">Transmembrane</keyword>
<dbReference type="KEGG" id="isc:8040516"/>
<dbReference type="Proteomes" id="UP000001555">
    <property type="component" value="Unassembled WGS sequence"/>
</dbReference>
<organism>
    <name type="scientific">Ixodes scapularis</name>
    <name type="common">Black-legged tick</name>
    <name type="synonym">Deer tick</name>
    <dbReference type="NCBI Taxonomy" id="6945"/>
    <lineage>
        <taxon>Eukaryota</taxon>
        <taxon>Metazoa</taxon>
        <taxon>Ecdysozoa</taxon>
        <taxon>Arthropoda</taxon>
        <taxon>Chelicerata</taxon>
        <taxon>Arachnida</taxon>
        <taxon>Acari</taxon>
        <taxon>Parasitiformes</taxon>
        <taxon>Ixodida</taxon>
        <taxon>Ixodoidea</taxon>
        <taxon>Ixodidae</taxon>
        <taxon>Ixodinae</taxon>
        <taxon>Ixodes</taxon>
    </lineage>
</organism>
<evidence type="ECO:0000313" key="5">
    <source>
        <dbReference type="Proteomes" id="UP000001555"/>
    </source>
</evidence>
<dbReference type="EMBL" id="DS926264">
    <property type="protein sequence ID" value="EEC17632.1"/>
    <property type="molecule type" value="Genomic_DNA"/>
</dbReference>
<dbReference type="EMBL" id="ABJB010310634">
    <property type="status" value="NOT_ANNOTATED_CDS"/>
    <property type="molecule type" value="Genomic_DNA"/>
</dbReference>
<dbReference type="AlphaFoldDB" id="B7QFL0"/>
<gene>
    <name evidence="4" type="primary">8040516</name>
    <name evidence="3" type="ORF">IscW_ISCW022443</name>
</gene>
<evidence type="ECO:0000256" key="1">
    <source>
        <dbReference type="SAM" id="MobiDB-lite"/>
    </source>
</evidence>
<dbReference type="VEuPathDB" id="VectorBase:ISCW022443"/>
<dbReference type="VEuPathDB" id="VectorBase:ISCI022443"/>
<reference evidence="4" key="2">
    <citation type="submission" date="2020-05" db="UniProtKB">
        <authorList>
            <consortium name="EnsemblMetazoa"/>
        </authorList>
    </citation>
    <scope>IDENTIFICATION</scope>
    <source>
        <strain evidence="4">wikel</strain>
    </source>
</reference>
<reference evidence="3 5" key="1">
    <citation type="submission" date="2008-03" db="EMBL/GenBank/DDBJ databases">
        <title>Annotation of Ixodes scapularis.</title>
        <authorList>
            <consortium name="Ixodes scapularis Genome Project Consortium"/>
            <person name="Caler E."/>
            <person name="Hannick L.I."/>
            <person name="Bidwell S."/>
            <person name="Joardar V."/>
            <person name="Thiagarajan M."/>
            <person name="Amedeo P."/>
            <person name="Galinsky K.J."/>
            <person name="Schobel S."/>
            <person name="Inman J."/>
            <person name="Hostetler J."/>
            <person name="Miller J."/>
            <person name="Hammond M."/>
            <person name="Megy K."/>
            <person name="Lawson D."/>
            <person name="Kodira C."/>
            <person name="Sutton G."/>
            <person name="Meyer J."/>
            <person name="Hill C.A."/>
            <person name="Birren B."/>
            <person name="Nene V."/>
            <person name="Collins F."/>
            <person name="Alarcon-Chaidez F."/>
            <person name="Wikel S."/>
            <person name="Strausberg R."/>
        </authorList>
    </citation>
    <scope>NUCLEOTIDE SEQUENCE [LARGE SCALE GENOMIC DNA]</scope>
    <source>
        <strain evidence="5">Wikel</strain>
        <strain evidence="3">Wikel colony</strain>
    </source>
</reference>